<evidence type="ECO:0000313" key="1">
    <source>
        <dbReference type="EMBL" id="KAJ8480792.1"/>
    </source>
</evidence>
<organism evidence="1 2">
    <name type="scientific">Trametes cubensis</name>
    <dbReference type="NCBI Taxonomy" id="1111947"/>
    <lineage>
        <taxon>Eukaryota</taxon>
        <taxon>Fungi</taxon>
        <taxon>Dikarya</taxon>
        <taxon>Basidiomycota</taxon>
        <taxon>Agaricomycotina</taxon>
        <taxon>Agaricomycetes</taxon>
        <taxon>Polyporales</taxon>
        <taxon>Polyporaceae</taxon>
        <taxon>Trametes</taxon>
    </lineage>
</organism>
<evidence type="ECO:0000313" key="2">
    <source>
        <dbReference type="Proteomes" id="UP001215151"/>
    </source>
</evidence>
<name>A0AAD7XAK9_9APHY</name>
<gene>
    <name evidence="1" type="ORF">ONZ51_g6420</name>
</gene>
<keyword evidence="2" id="KW-1185">Reference proteome</keyword>
<dbReference type="AlphaFoldDB" id="A0AAD7XAK9"/>
<proteinExistence type="predicted"/>
<protein>
    <submittedName>
        <fullName evidence="1">Uncharacterized protein</fullName>
    </submittedName>
</protein>
<accession>A0AAD7XAK9</accession>
<comment type="caution">
    <text evidence="1">The sequence shown here is derived from an EMBL/GenBank/DDBJ whole genome shotgun (WGS) entry which is preliminary data.</text>
</comment>
<reference evidence="1" key="1">
    <citation type="submission" date="2022-11" db="EMBL/GenBank/DDBJ databases">
        <title>Genome Sequence of Cubamyces cubensis.</title>
        <authorList>
            <person name="Buettner E."/>
        </authorList>
    </citation>
    <scope>NUCLEOTIDE SEQUENCE</scope>
    <source>
        <strain evidence="1">MPL-01</strain>
    </source>
</reference>
<dbReference type="EMBL" id="JAPEVG010000154">
    <property type="protein sequence ID" value="KAJ8480792.1"/>
    <property type="molecule type" value="Genomic_DNA"/>
</dbReference>
<sequence length="150" mass="16922">MVNKTGKNGVDNGIVPPDAVLAEALCRYAREKLTTQQRIERLRVELGYCIKRTKLQALQRKFRTPSVRRPYPPEIVEELVRDKVAQLNDRTKGPETIVRLLADEGNIISRSLVRSIMHKIDPEGAALRDHSGHFTGRMKKAYDASSCGPE</sequence>
<dbReference type="Proteomes" id="UP001215151">
    <property type="component" value="Unassembled WGS sequence"/>
</dbReference>